<name>A0AAI9IJ43_9BURK</name>
<accession>A0AAI9IJ43</accession>
<proteinExistence type="predicted"/>
<comment type="caution">
    <text evidence="1">The sequence shown here is derived from an EMBL/GenBank/DDBJ whole genome shotgun (WGS) entry which is preliminary data.</text>
</comment>
<dbReference type="EMBL" id="AEEC02000001">
    <property type="protein sequence ID" value="EOA06823.1"/>
    <property type="molecule type" value="Genomic_DNA"/>
</dbReference>
<dbReference type="Proteomes" id="UP000006772">
    <property type="component" value="Unassembled WGS sequence"/>
</dbReference>
<evidence type="ECO:0000313" key="2">
    <source>
        <dbReference type="Proteomes" id="UP000006772"/>
    </source>
</evidence>
<sequence>MPATSATQHLGHGLGHACNVAVVEAGHADAARADSVDTELFAQTVHLGGRQAGVTEHAVLAQQEGKVLVRDRALELRGQLDAHVAHPYPHLLDFGTPLRGQLVVAQHMRHQQRTIARRAGIVATHGQFQLAQHIGRLACLRAEHRQRTDALAVEREDFGEGIGEEERNLPTHRLAHRPDVFVQALGEALVGQVEEGQQTALFEHIDDLFPLRAGRIDAGRIVTAGVQQHHRALGQGIQLGQHALEVQALGLRIVVGVTLGLEAGAFEDADVVVPGRVRQPDGGLREEARDQVGTHLECTRAAQGLHDGQMFRRGQIRTEEQLGHRLAIGGMAFHGQIDVGRAGFGHCRGSGAHRGQHRHHATAIGIDADGKVDLVAALVALELFHQAQDGIAGIRREMRKHEDLVRLRNADAGAAELYRQNRHGSAARGKFPALRWRDRRFTGLSSGTGSRRCGLNATFCARRTARTRPAHGTNRRCMRKCRSSARAQPSCLFVNRQTLRWRGSNSLPIEGIPP</sequence>
<evidence type="ECO:0000313" key="1">
    <source>
        <dbReference type="EMBL" id="EOA06823.1"/>
    </source>
</evidence>
<organism evidence="1 2">
    <name type="scientific">Herbaspirillum frisingense GSF30</name>
    <dbReference type="NCBI Taxonomy" id="864073"/>
    <lineage>
        <taxon>Bacteria</taxon>
        <taxon>Pseudomonadati</taxon>
        <taxon>Pseudomonadota</taxon>
        <taxon>Betaproteobacteria</taxon>
        <taxon>Burkholderiales</taxon>
        <taxon>Oxalobacteraceae</taxon>
        <taxon>Herbaspirillum</taxon>
    </lineage>
</organism>
<gene>
    <name evidence="1" type="ORF">HFRIS_000880</name>
</gene>
<reference evidence="1 2" key="1">
    <citation type="journal article" date="2013" name="Front. Microbiol.">
        <title>The genome of the endophytic bacterium H. frisingense GSF30(T) identifies diverse strategies in the Herbaspirillum genus to interact with plants.</title>
        <authorList>
            <person name="Straub D."/>
            <person name="Rothballer M."/>
            <person name="Hartmann A."/>
            <person name="Ludewig U."/>
        </authorList>
    </citation>
    <scope>NUCLEOTIDE SEQUENCE [LARGE SCALE GENOMIC DNA]</scope>
    <source>
        <strain evidence="1 2">GSF30</strain>
    </source>
</reference>
<protein>
    <submittedName>
        <fullName evidence="1">WbpN</fullName>
    </submittedName>
</protein>
<dbReference type="AlphaFoldDB" id="A0AAI9IJ43"/>